<name>X1E2B8_9ZZZZ</name>
<evidence type="ECO:0008006" key="2">
    <source>
        <dbReference type="Google" id="ProtNLM"/>
    </source>
</evidence>
<feature type="non-terminal residue" evidence="1">
    <location>
        <position position="80"/>
    </location>
</feature>
<dbReference type="EMBL" id="BART01036790">
    <property type="protein sequence ID" value="GAH14540.1"/>
    <property type="molecule type" value="Genomic_DNA"/>
</dbReference>
<sequence length="80" mass="8909">MKAEVVVRQAEPMKFERVGNLVYELLAEIYPDGGYKRDVFVETARVLLTGNQGVWSFLATTRDDRDVGVVTINECAAISS</sequence>
<dbReference type="AlphaFoldDB" id="X1E2B8"/>
<evidence type="ECO:0000313" key="1">
    <source>
        <dbReference type="EMBL" id="GAH14540.1"/>
    </source>
</evidence>
<reference evidence="1" key="1">
    <citation type="journal article" date="2014" name="Front. Microbiol.">
        <title>High frequency of phylogenetically diverse reductive dehalogenase-homologous genes in deep subseafloor sedimentary metagenomes.</title>
        <authorList>
            <person name="Kawai M."/>
            <person name="Futagami T."/>
            <person name="Toyoda A."/>
            <person name="Takaki Y."/>
            <person name="Nishi S."/>
            <person name="Hori S."/>
            <person name="Arai W."/>
            <person name="Tsubouchi T."/>
            <person name="Morono Y."/>
            <person name="Uchiyama I."/>
            <person name="Ito T."/>
            <person name="Fujiyama A."/>
            <person name="Inagaki F."/>
            <person name="Takami H."/>
        </authorList>
    </citation>
    <scope>NUCLEOTIDE SEQUENCE</scope>
    <source>
        <strain evidence="1">Expedition CK06-06</strain>
    </source>
</reference>
<protein>
    <recommendedName>
        <fullName evidence="2">N-acetyltransferase domain-containing protein</fullName>
    </recommendedName>
</protein>
<gene>
    <name evidence="1" type="ORF">S01H4_61876</name>
</gene>
<comment type="caution">
    <text evidence="1">The sequence shown here is derived from an EMBL/GenBank/DDBJ whole genome shotgun (WGS) entry which is preliminary data.</text>
</comment>
<accession>X1E2B8</accession>
<proteinExistence type="predicted"/>
<organism evidence="1">
    <name type="scientific">marine sediment metagenome</name>
    <dbReference type="NCBI Taxonomy" id="412755"/>
    <lineage>
        <taxon>unclassified sequences</taxon>
        <taxon>metagenomes</taxon>
        <taxon>ecological metagenomes</taxon>
    </lineage>
</organism>